<evidence type="ECO:0000313" key="3">
    <source>
        <dbReference type="EMBL" id="AXJ02252.1"/>
    </source>
</evidence>
<dbReference type="InterPro" id="IPR005532">
    <property type="entry name" value="SUMF_dom"/>
</dbReference>
<dbReference type="Proteomes" id="UP000254808">
    <property type="component" value="Chromosome"/>
</dbReference>
<dbReference type="SUPFAM" id="SSF56436">
    <property type="entry name" value="C-type lectin-like"/>
    <property type="match status" value="1"/>
</dbReference>
<sequence>MKLVTVLFFVVFIAATSSNESFAQSEPDLRDQQESVQSRFSLLRNVDLNLEVGTSSFIGNYRNFANVFNPLPLPINGYSLRLTLQRPVYNFWGITAQARFGLSVLSYSSDLQRSAIRWDYDIAELGLIPGNIKNTAIGPEIGLSLRIPVYGTIAVSPEASFAYQYHNPRTDYLLNESGQAIVPGSGFRNEWTQDFPLRRTEGGKAIDEVIPEMIPSYSLGGSLEAMILGTEFFATYRYNIFLNNYFDGIDQLIEKPDANHSVVIALGIRIPLSRGVREQRLGRDLNSQFRYIRENMDSANEAQREAFFDAFGDIAIDRNTLGLKRNDLAARVTFTDVALGNTSYVKSFSRIPGSTFVLGHMDEDPFQIQNYGRIRVFVPDFKLSRTTVTNKEYKLFLAAMGLDFPDAAYYASYITEDGQSFDDITGELEFTPDQLPEGVSIDGPEFLFPVEDSWKEQNLQTILRFEDYFYNQRYDNHPVVAVNWYQAMMFAEWAGFRLPSESEWEYSAKSGVGGRVFPWDGYTVQDRQGNFLANYMQEPGVYNLDGYTLMAPVNAFDPNDFGLYNMAGNVSEWVLDAYSNSYQILNREQRYTSSLYFKLDEPRKIHRGGSWASSRFFIGSGVRNFGLGHQASPRIGFRVAVSSGIGEDGESILDMLDREFE</sequence>
<dbReference type="EMBL" id="CP027806">
    <property type="protein sequence ID" value="AXJ02252.1"/>
    <property type="molecule type" value="Genomic_DNA"/>
</dbReference>
<dbReference type="OrthoDB" id="9768004at2"/>
<keyword evidence="1" id="KW-0732">Signal</keyword>
<name>A0A345UP50_9BACT</name>
<feature type="signal peptide" evidence="1">
    <location>
        <begin position="1"/>
        <end position="23"/>
    </location>
</feature>
<feature type="domain" description="Sulfatase-modifying factor enzyme-like" evidence="2">
    <location>
        <begin position="349"/>
        <end position="640"/>
    </location>
</feature>
<dbReference type="InterPro" id="IPR016187">
    <property type="entry name" value="CTDL_fold"/>
</dbReference>
<evidence type="ECO:0000313" key="4">
    <source>
        <dbReference type="Proteomes" id="UP000254808"/>
    </source>
</evidence>
<dbReference type="Gene3D" id="3.90.1580.10">
    <property type="entry name" value="paralog of FGE (formylglycine-generating enzyme)"/>
    <property type="match status" value="1"/>
</dbReference>
<dbReference type="InterPro" id="IPR051043">
    <property type="entry name" value="Sulfatase_Mod_Factor_Kinase"/>
</dbReference>
<evidence type="ECO:0000259" key="2">
    <source>
        <dbReference type="Pfam" id="PF03781"/>
    </source>
</evidence>
<gene>
    <name evidence="3" type="ORF">CYPRO_3015</name>
</gene>
<dbReference type="InterPro" id="IPR042095">
    <property type="entry name" value="SUMF_sf"/>
</dbReference>
<proteinExistence type="predicted"/>
<dbReference type="PANTHER" id="PTHR23150:SF19">
    <property type="entry name" value="FORMYLGLYCINE-GENERATING ENZYME"/>
    <property type="match status" value="1"/>
</dbReference>
<reference evidence="3 4" key="1">
    <citation type="submission" date="2018-03" db="EMBL/GenBank/DDBJ databases">
        <title>Phenotypic and genomic properties of Cyclonatronum proteinivorum gen. nov., sp. nov., a haloalkaliphilic bacteroidete from soda lakes possessing Na+-translocating rhodopsin.</title>
        <authorList>
            <person name="Toshchakov S.V."/>
            <person name="Korzhenkov A."/>
            <person name="Samarov N.I."/>
            <person name="Kublanov I.V."/>
            <person name="Muntyan M.S."/>
            <person name="Sorokin D.Y."/>
        </authorList>
    </citation>
    <scope>NUCLEOTIDE SEQUENCE [LARGE SCALE GENOMIC DNA]</scope>
    <source>
        <strain evidence="3 4">Omega</strain>
    </source>
</reference>
<evidence type="ECO:0000256" key="1">
    <source>
        <dbReference type="SAM" id="SignalP"/>
    </source>
</evidence>
<dbReference type="AlphaFoldDB" id="A0A345UP50"/>
<dbReference type="KEGG" id="cprv:CYPRO_3015"/>
<feature type="chain" id="PRO_5016865330" evidence="1">
    <location>
        <begin position="24"/>
        <end position="661"/>
    </location>
</feature>
<keyword evidence="4" id="KW-1185">Reference proteome</keyword>
<protein>
    <submittedName>
        <fullName evidence="3">Formylglycine-generating enzyme, required for sulfatase activity, contains SUMF1/FGE domain</fullName>
    </submittedName>
</protein>
<dbReference type="PANTHER" id="PTHR23150">
    <property type="entry name" value="SULFATASE MODIFYING FACTOR 1, 2"/>
    <property type="match status" value="1"/>
</dbReference>
<organism evidence="3 4">
    <name type="scientific">Cyclonatronum proteinivorum</name>
    <dbReference type="NCBI Taxonomy" id="1457365"/>
    <lineage>
        <taxon>Bacteria</taxon>
        <taxon>Pseudomonadati</taxon>
        <taxon>Balneolota</taxon>
        <taxon>Balneolia</taxon>
        <taxon>Balneolales</taxon>
        <taxon>Cyclonatronaceae</taxon>
        <taxon>Cyclonatronum</taxon>
    </lineage>
</organism>
<accession>A0A345UP50</accession>
<dbReference type="Pfam" id="PF03781">
    <property type="entry name" value="FGE-sulfatase"/>
    <property type="match status" value="1"/>
</dbReference>
<dbReference type="GO" id="GO:0120147">
    <property type="term" value="F:formylglycine-generating oxidase activity"/>
    <property type="evidence" value="ECO:0007669"/>
    <property type="project" value="TreeGrafter"/>
</dbReference>
<dbReference type="RefSeq" id="WP_114985371.1">
    <property type="nucleotide sequence ID" value="NZ_CP027806.1"/>
</dbReference>